<evidence type="ECO:0000256" key="4">
    <source>
        <dbReference type="ARBA" id="ARBA00022692"/>
    </source>
</evidence>
<comment type="similarity">
    <text evidence="2 7">Belongs to the FliP/MopC/SpaP family.</text>
</comment>
<evidence type="ECO:0000256" key="1">
    <source>
        <dbReference type="ARBA" id="ARBA00004651"/>
    </source>
</evidence>
<dbReference type="PANTHER" id="PTHR30587:SF2">
    <property type="entry name" value="SURFACE PRESENTATION OF ANTIGENS PROTEIN SPAP"/>
    <property type="match status" value="1"/>
</dbReference>
<keyword evidence="9" id="KW-1185">Reference proteome</keyword>
<dbReference type="EMBL" id="JANIGO010000001">
    <property type="protein sequence ID" value="MCQ8895550.1"/>
    <property type="molecule type" value="Genomic_DNA"/>
</dbReference>
<dbReference type="PANTHER" id="PTHR30587">
    <property type="entry name" value="FLAGELLAR BIOSYNTHETIC PROTEIN FLIP"/>
    <property type="match status" value="1"/>
</dbReference>
<comment type="subcellular location">
    <subcellularLocation>
        <location evidence="1">Cell membrane</location>
        <topology evidence="1">Multi-pass membrane protein</topology>
    </subcellularLocation>
</comment>
<dbReference type="Proteomes" id="UP001204142">
    <property type="component" value="Unassembled WGS sequence"/>
</dbReference>
<evidence type="ECO:0000313" key="9">
    <source>
        <dbReference type="Proteomes" id="UP001204142"/>
    </source>
</evidence>
<dbReference type="PRINTS" id="PR01302">
    <property type="entry name" value="TYPE3IMPPROT"/>
</dbReference>
<keyword evidence="3 7" id="KW-1003">Cell membrane</keyword>
<evidence type="ECO:0000313" key="8">
    <source>
        <dbReference type="EMBL" id="MCQ8895550.1"/>
    </source>
</evidence>
<dbReference type="NCBIfam" id="TIGR01102">
    <property type="entry name" value="yscR"/>
    <property type="match status" value="1"/>
</dbReference>
<keyword evidence="5 7" id="KW-1133">Transmembrane helix</keyword>
<accession>A0ABT1WDH7</accession>
<feature type="transmembrane region" description="Helical" evidence="7">
    <location>
        <begin position="7"/>
        <end position="32"/>
    </location>
</feature>
<dbReference type="NCBIfam" id="NF009438">
    <property type="entry name" value="PRK12797.1"/>
    <property type="match status" value="1"/>
</dbReference>
<name>A0ABT1WDH7_9BURK</name>
<dbReference type="RefSeq" id="WP_256763230.1">
    <property type="nucleotide sequence ID" value="NZ_JANIGO010000001.1"/>
</dbReference>
<evidence type="ECO:0000256" key="3">
    <source>
        <dbReference type="ARBA" id="ARBA00022475"/>
    </source>
</evidence>
<organism evidence="8 9">
    <name type="scientific">Limnobacter humi</name>
    <dbReference type="NCBI Taxonomy" id="1778671"/>
    <lineage>
        <taxon>Bacteria</taxon>
        <taxon>Pseudomonadati</taxon>
        <taxon>Pseudomonadota</taxon>
        <taxon>Betaproteobacteria</taxon>
        <taxon>Burkholderiales</taxon>
        <taxon>Burkholderiaceae</taxon>
        <taxon>Limnobacter</taxon>
    </lineage>
</organism>
<proteinExistence type="inferred from homology"/>
<dbReference type="InterPro" id="IPR005773">
    <property type="entry name" value="T3SS_YscR-like"/>
</dbReference>
<evidence type="ECO:0000256" key="7">
    <source>
        <dbReference type="RuleBase" id="RU362070"/>
    </source>
</evidence>
<keyword evidence="6 7" id="KW-0472">Membrane</keyword>
<feature type="transmembrane region" description="Helical" evidence="7">
    <location>
        <begin position="52"/>
        <end position="70"/>
    </location>
</feature>
<feature type="transmembrane region" description="Helical" evidence="7">
    <location>
        <begin position="188"/>
        <end position="207"/>
    </location>
</feature>
<gene>
    <name evidence="8" type="primary">sctR</name>
    <name evidence="8" type="ORF">NQT62_03725</name>
</gene>
<dbReference type="Pfam" id="PF00813">
    <property type="entry name" value="FliP"/>
    <property type="match status" value="1"/>
</dbReference>
<dbReference type="InterPro" id="IPR005838">
    <property type="entry name" value="T3SS_IM_P"/>
</dbReference>
<evidence type="ECO:0000256" key="6">
    <source>
        <dbReference type="ARBA" id="ARBA00023136"/>
    </source>
</evidence>
<comment type="caution">
    <text evidence="7">Lacks conserved residue(s) required for the propagation of feature annotation.</text>
</comment>
<sequence length="215" mass="23302">MQSYDPIGLIVTIAALSFIPFLAITSTAFLKISSVLLILRTALGLQQVPANMAIYGVSMVMTLLVMGPIFGKAADAFKSQDEWPSKGTEILAGVERAAPAFKEFMTRHSQPGYVDQIHDTAKQFQTKYGGPPPLRDDWSVVMPAFVISELSAAFKIGLAIFLPFVVVDLVVSSILMALGMMMVSPMSITLPVKLVLFVAIEGWLKILQGLVGSYM</sequence>
<keyword evidence="4 7" id="KW-0812">Transmembrane</keyword>
<evidence type="ECO:0000256" key="2">
    <source>
        <dbReference type="ARBA" id="ARBA00006257"/>
    </source>
</evidence>
<comment type="caution">
    <text evidence="8">The sequence shown here is derived from an EMBL/GenBank/DDBJ whole genome shotgun (WGS) entry which is preliminary data.</text>
</comment>
<evidence type="ECO:0000256" key="5">
    <source>
        <dbReference type="ARBA" id="ARBA00022989"/>
    </source>
</evidence>
<dbReference type="PROSITE" id="PS01060">
    <property type="entry name" value="FLIP_1"/>
    <property type="match status" value="1"/>
</dbReference>
<protein>
    <submittedName>
        <fullName evidence="8">Type III secretion system export apparatus subunit SctR</fullName>
    </submittedName>
</protein>
<reference evidence="8 9" key="1">
    <citation type="submission" date="2022-07" db="EMBL/GenBank/DDBJ databases">
        <authorList>
            <person name="Xamxidin M."/>
            <person name="Wu M."/>
        </authorList>
    </citation>
    <scope>NUCLEOTIDE SEQUENCE [LARGE SCALE GENOMIC DNA]</scope>
    <source>
        <strain evidence="8 9">NBRC 111650</strain>
    </source>
</reference>